<dbReference type="Proteomes" id="UP000019103">
    <property type="component" value="Unassembled WGS sequence"/>
</dbReference>
<gene>
    <name evidence="3" type="ORF">PFUGPA_00385</name>
</gene>
<feature type="compositionally biased region" description="Low complexity" evidence="2">
    <location>
        <begin position="712"/>
        <end position="741"/>
    </location>
</feature>
<dbReference type="EMBL" id="KI927249">
    <property type="protein sequence ID" value="ETW57616.1"/>
    <property type="molecule type" value="Genomic_DNA"/>
</dbReference>
<reference evidence="3 4" key="1">
    <citation type="submission" date="2013-02" db="EMBL/GenBank/DDBJ databases">
        <title>The Genome Annotation of Plasmodium falciparum Palo Alto/Uganda.</title>
        <authorList>
            <consortium name="The Broad Institute Genome Sequencing Platform"/>
            <consortium name="The Broad Institute Genome Sequencing Center for Infectious Disease"/>
            <person name="Neafsey D."/>
            <person name="Hoffman S."/>
            <person name="Volkman S."/>
            <person name="Rosenthal P."/>
            <person name="Walker B."/>
            <person name="Young S.K."/>
            <person name="Zeng Q."/>
            <person name="Gargeya S."/>
            <person name="Fitzgerald M."/>
            <person name="Haas B."/>
            <person name="Abouelleil A."/>
            <person name="Allen A.W."/>
            <person name="Alvarado L."/>
            <person name="Arachchi H.M."/>
            <person name="Berlin A.M."/>
            <person name="Chapman S.B."/>
            <person name="Gainer-Dewar J."/>
            <person name="Goldberg J."/>
            <person name="Griggs A."/>
            <person name="Gujja S."/>
            <person name="Hansen M."/>
            <person name="Howarth C."/>
            <person name="Imamovic A."/>
            <person name="Ireland A."/>
            <person name="Larimer J."/>
            <person name="McCowan C."/>
            <person name="Murphy C."/>
            <person name="Pearson M."/>
            <person name="Poon T.W."/>
            <person name="Priest M."/>
            <person name="Roberts A."/>
            <person name="Saif S."/>
            <person name="Shea T."/>
            <person name="Sisk P."/>
            <person name="Sykes S."/>
            <person name="Wortman J."/>
            <person name="Nusbaum C."/>
            <person name="Birren B."/>
        </authorList>
    </citation>
    <scope>NUCLEOTIDE SEQUENCE [LARGE SCALE GENOMIC DNA]</scope>
    <source>
        <strain evidence="3 4">Palo Alto/Uganda</strain>
    </source>
</reference>
<protein>
    <submittedName>
        <fullName evidence="3">Uncharacterized protein</fullName>
    </submittedName>
</protein>
<sequence>MLNILNSLFKNLNNTDNSYTIKETLKCLKELCKYDGDRWPSSSMYLSFQKILSDNKIIQIYLNSDEVMNRVYICKIMCELYRTLRREKDKTKDMGVILNDDIIIDGEGNKCGDIINSDILKIEEENKKKERRKTKKEKEMRGKNRKIKKSFYETITYLFIHLMDKNRRVSKHVWLALKELIKYKFYEDNVNDILTYFDDKIFDIKKTNITMQKEQHSIFVKKEYFVNMETKDEMTTIMKKKEKKKKKKKRRRKKKDSEIKYNSIFNKSEEYNIKKRGTFDYENIQIMITTDESDNKESECSSRKDVKRQKINIYYYKLFIEMFIPLLICVDTKECYHNINNKCNDLKLLFAELTKYLYNNDMEFKERNRLKYESVKNDELYNIFFKYLKLDLKNINNLYRAYIILLHSRIYFDKKLWNVKNVQVREEVIKMINEYELKNTKSRAEHVLFGDLKGKDISCEEMTNLNKDTIRKGNIKRNNINKSNIKRNNINKSNVKRSNTDKSNVISDFHITSNNNITRSFTATLTDSIFNTLSETLNYSYDNFFSNMDNIKIKKNEINNITDVDYGNKKEYHENYLKVKQNKVNEEYIEETFKSDKDCSIKDEACTIRTLSESCNISENISNIDMDDEDHISFPNGRNVHDNNYMKKNHVNYDKMRVGKNKIPSFTHFDKILDEKKKKSDKDMSSSKWLEREEHIKEIKLEKNEYMNGNIGDNRNGNIDDNTNGNIGDNRNGNTGNNRNGNIDDHVIDNTNEYDEDIYYRNSIYNVRDENSYDMLYHPFVCSIQINNENYNIFISSSEEEEEDEDKRKNVILTDKFTDDKNREDITKNYPDRQFIKRKLKKIQLLNKRYNFVDHFRNVQTFKTKENLLYWIEMLKFLRENPQEINDLFSTREIKKVNVADFFEASLMCALTVIKFVSLTINSKKLYKHTLKCGINKVDNEIINEDNITMVKEHKIEEMYFIHTLIISTKLEALCSSISKQLCTYLENEKTELHIPIIKSLSILSILKPST</sequence>
<dbReference type="AlphaFoldDB" id="W4J7L3"/>
<feature type="coiled-coil region" evidence="1">
    <location>
        <begin position="119"/>
        <end position="146"/>
    </location>
</feature>
<accession>W4J7L3</accession>
<name>W4J7L3_PLAFP</name>
<feature type="region of interest" description="Disordered" evidence="2">
    <location>
        <begin position="238"/>
        <end position="257"/>
    </location>
</feature>
<evidence type="ECO:0000256" key="1">
    <source>
        <dbReference type="SAM" id="Coils"/>
    </source>
</evidence>
<proteinExistence type="predicted"/>
<evidence type="ECO:0000313" key="3">
    <source>
        <dbReference type="EMBL" id="ETW57616.1"/>
    </source>
</evidence>
<keyword evidence="1" id="KW-0175">Coiled coil</keyword>
<feature type="region of interest" description="Disordered" evidence="2">
    <location>
        <begin position="712"/>
        <end position="744"/>
    </location>
</feature>
<reference evidence="3 4" key="2">
    <citation type="submission" date="2013-02" db="EMBL/GenBank/DDBJ databases">
        <title>The Genome Sequence of Plasmodium falciparum Palo Alto/Uganda.</title>
        <authorList>
            <consortium name="The Broad Institute Genome Sequencing Platform"/>
            <consortium name="The Broad Institute Genome Sequencing Center for Infectious Disease"/>
            <person name="Neafsey D."/>
            <person name="Cheeseman I."/>
            <person name="Volkman S."/>
            <person name="Adams J."/>
            <person name="Walker B."/>
            <person name="Young S.K."/>
            <person name="Zeng Q."/>
            <person name="Gargeya S."/>
            <person name="Fitzgerald M."/>
            <person name="Haas B."/>
            <person name="Abouelleil A."/>
            <person name="Alvarado L."/>
            <person name="Arachchi H.M."/>
            <person name="Berlin A.M."/>
            <person name="Chapman S.B."/>
            <person name="Dewar J."/>
            <person name="Goldberg J."/>
            <person name="Griggs A."/>
            <person name="Gujja S."/>
            <person name="Hansen M."/>
            <person name="Howarth C."/>
            <person name="Imamovic A."/>
            <person name="Larimer J."/>
            <person name="McCowan C."/>
            <person name="Murphy C."/>
            <person name="Neiman D."/>
            <person name="Pearson M."/>
            <person name="Priest M."/>
            <person name="Roberts A."/>
            <person name="Saif S."/>
            <person name="Shea T."/>
            <person name="Sisk P."/>
            <person name="Sykes S."/>
            <person name="Wortman J."/>
            <person name="Nusbaum C."/>
            <person name="Birren B."/>
        </authorList>
    </citation>
    <scope>NUCLEOTIDE SEQUENCE [LARGE SCALE GENOMIC DNA]</scope>
    <source>
        <strain evidence="3 4">Palo Alto/Uganda</strain>
    </source>
</reference>
<evidence type="ECO:0000313" key="4">
    <source>
        <dbReference type="Proteomes" id="UP000019103"/>
    </source>
</evidence>
<organism evidence="3 4">
    <name type="scientific">Plasmodium falciparum (isolate Palo Alto / Uganda)</name>
    <dbReference type="NCBI Taxonomy" id="57270"/>
    <lineage>
        <taxon>Eukaryota</taxon>
        <taxon>Sar</taxon>
        <taxon>Alveolata</taxon>
        <taxon>Apicomplexa</taxon>
        <taxon>Aconoidasida</taxon>
        <taxon>Haemosporida</taxon>
        <taxon>Plasmodiidae</taxon>
        <taxon>Plasmodium</taxon>
        <taxon>Plasmodium (Laverania)</taxon>
    </lineage>
</organism>
<feature type="compositionally biased region" description="Basic residues" evidence="2">
    <location>
        <begin position="238"/>
        <end position="254"/>
    </location>
</feature>
<evidence type="ECO:0000256" key="2">
    <source>
        <dbReference type="SAM" id="MobiDB-lite"/>
    </source>
</evidence>